<dbReference type="GO" id="GO:1990716">
    <property type="term" value="C:axonemal central apparatus"/>
    <property type="evidence" value="ECO:0007669"/>
    <property type="project" value="TreeGrafter"/>
</dbReference>
<evidence type="ECO:0000313" key="7">
    <source>
        <dbReference type="EMBL" id="KAF7697292.1"/>
    </source>
</evidence>
<feature type="compositionally biased region" description="Low complexity" evidence="5">
    <location>
        <begin position="625"/>
        <end position="634"/>
    </location>
</feature>
<sequence length="1069" mass="120362">MAAVCDTESVDGPYYLEKVSIPGESEDGFEYEEISVEEESVAEEEDLEFTAEVLHNRTTVSEIVPDLIPSSSQDLLSPIPEVVDDFIRNFLMKMGMTRTLNCFQTEWFEMLQKGKINKEGFPDVPDIYIHNQLLDNGLKNVQRERDSYKQAASQAAETIVKLQKERDFHRLHHKRVVQEKDRLTEEMRKLKKHYESYGPALKQLNEKFQTALRQKMLVTIEKDKVSSRVQKQEGNVCNTHSSTGTRRAPIKNEFHRGHGPEQGTKVSANEVGTCDPAKEPTKSTTTKHLKDSEFPANTRINPFLPQIKALSAQSDKTSSFSLLRSTKAHTMSVSSLALHPRKMLVASASDDHLWRLWGMPEGEMIMTGEGHTDWLSSCNFHPSGQFLATTSGDTTVKIWDFAKSCCVLTLEGHTHANWGCSFHSCGDFVASCSMDTTGKVWDLFSGRCRYTLRGHMDSVNSICFVPFSNILLTCSADKTISLWDARTGLCAQTFYGHRYSCNSATINAMGDTIASCDSYGIVKLWDVRSILDMATVDTGPHPSNQVAFSPNGHVLAVASNNHDVKLVEVASLNVSSLLDEIRSDPIAAAMFRKRPALSSRIDLRKTRVSALERMLDDSDEGSFGGTTSSDGSTSEYRESDDVSSSASDGDSGSPRGGDEEEEEKCAVSRRGRRRKRSAGASVLDDSGTSQSSSDSDVGAEPVRKASGKKRLKLSDSEGETGKEKEGEAEAREAAAKRKSRKLKLMELLKKRKSGTPVRRRRTLSSEEVGHAKDEPENKEEVKETSDSGESSEKDALRLIDSSEEEKEADSDSMKDFIVEDEEQKGGEKEEEEGETEDKSFRSHLPRQFITGSQLTHFQLVVKALLINALDASFLKSLYNGERTKRYAEEMKTSLLHFDERLVLPRLENLKQRSRWKDRYKERVECYPKVRVSMVNTRTKGCEACELHRSGRFCVRLSGQLYHNQTLQEDQFMPDDSQMFFVGSVCASRTEVYHALKHFKYHLFERCRTALKDQKESAPQTQKGEEDEPVKDTVNRVFAKLTEEGWITEQFDEFQERLNAADFFQEEKLD</sequence>
<accession>A0A8T0AZM8</accession>
<dbReference type="AlphaFoldDB" id="A0A8T0AZM8"/>
<reference evidence="7" key="1">
    <citation type="submission" date="2020-08" db="EMBL/GenBank/DDBJ databases">
        <title>Chromosome-level assembly of Southern catfish (Silurus meridionalis) provides insights into visual adaptation to the nocturnal and benthic lifestyles.</title>
        <authorList>
            <person name="Zhang Y."/>
            <person name="Wang D."/>
            <person name="Peng Z."/>
        </authorList>
    </citation>
    <scope>NUCLEOTIDE SEQUENCE</scope>
    <source>
        <strain evidence="7">SWU-2019-XX</strain>
        <tissue evidence="7">Muscle</tissue>
    </source>
</reference>
<dbReference type="Proteomes" id="UP000606274">
    <property type="component" value="Unassembled WGS sequence"/>
</dbReference>
<feature type="repeat" description="WD" evidence="3">
    <location>
        <begin position="410"/>
        <end position="451"/>
    </location>
</feature>
<feature type="repeat" description="WD" evidence="3">
    <location>
        <begin position="326"/>
        <end position="367"/>
    </location>
</feature>
<evidence type="ECO:0000259" key="6">
    <source>
        <dbReference type="Pfam" id="PF13926"/>
    </source>
</evidence>
<feature type="region of interest" description="Disordered" evidence="5">
    <location>
        <begin position="615"/>
        <end position="842"/>
    </location>
</feature>
<feature type="compositionally biased region" description="Basic and acidic residues" evidence="5">
    <location>
        <begin position="250"/>
        <end position="259"/>
    </location>
</feature>
<dbReference type="Pfam" id="PF00400">
    <property type="entry name" value="WD40"/>
    <property type="match status" value="5"/>
</dbReference>
<feature type="compositionally biased region" description="Basic and acidic residues" evidence="5">
    <location>
        <begin position="712"/>
        <end position="735"/>
    </location>
</feature>
<dbReference type="PRINTS" id="PR00320">
    <property type="entry name" value="GPROTEINBRPT"/>
</dbReference>
<comment type="caution">
    <text evidence="7">The sequence shown here is derived from an EMBL/GenBank/DDBJ whole genome shotgun (WGS) entry which is preliminary data.</text>
</comment>
<feature type="coiled-coil region" evidence="4">
    <location>
        <begin position="138"/>
        <end position="193"/>
    </location>
</feature>
<dbReference type="Pfam" id="PF13926">
    <property type="entry name" value="DUF4211"/>
    <property type="match status" value="1"/>
</dbReference>
<feature type="compositionally biased region" description="Basic and acidic residues" evidence="5">
    <location>
        <begin position="763"/>
        <end position="797"/>
    </location>
</feature>
<evidence type="ECO:0000256" key="5">
    <source>
        <dbReference type="SAM" id="MobiDB-lite"/>
    </source>
</evidence>
<keyword evidence="4" id="KW-0175">Coiled coil</keyword>
<dbReference type="Gene3D" id="2.130.10.10">
    <property type="entry name" value="YVTN repeat-like/Quinoprotein amine dehydrogenase"/>
    <property type="match status" value="2"/>
</dbReference>
<evidence type="ECO:0000256" key="3">
    <source>
        <dbReference type="PROSITE-ProRule" id="PRU00221"/>
    </source>
</evidence>
<evidence type="ECO:0000313" key="8">
    <source>
        <dbReference type="Proteomes" id="UP000606274"/>
    </source>
</evidence>
<dbReference type="InterPro" id="IPR015943">
    <property type="entry name" value="WD40/YVTN_repeat-like_dom_sf"/>
</dbReference>
<feature type="repeat" description="WD" evidence="3">
    <location>
        <begin position="494"/>
        <end position="535"/>
    </location>
</feature>
<feature type="domain" description="DUF4211" evidence="6">
    <location>
        <begin position="815"/>
        <end position="966"/>
    </location>
</feature>
<dbReference type="InterPro" id="IPR036322">
    <property type="entry name" value="WD40_repeat_dom_sf"/>
</dbReference>
<dbReference type="InterPro" id="IPR050995">
    <property type="entry name" value="WD-F-box_domain-protein"/>
</dbReference>
<dbReference type="InterPro" id="IPR001680">
    <property type="entry name" value="WD40_rpt"/>
</dbReference>
<feature type="compositionally biased region" description="Basic residues" evidence="5">
    <location>
        <begin position="667"/>
        <end position="677"/>
    </location>
</feature>
<dbReference type="PROSITE" id="PS50082">
    <property type="entry name" value="WD_REPEATS_2"/>
    <property type="match status" value="5"/>
</dbReference>
<feature type="compositionally biased region" description="Basic residues" evidence="5">
    <location>
        <begin position="749"/>
        <end position="762"/>
    </location>
</feature>
<feature type="compositionally biased region" description="Low complexity" evidence="5">
    <location>
        <begin position="678"/>
        <end position="696"/>
    </location>
</feature>
<keyword evidence="8" id="KW-1185">Reference proteome</keyword>
<feature type="region of interest" description="Disordered" evidence="5">
    <location>
        <begin position="231"/>
        <end position="297"/>
    </location>
</feature>
<keyword evidence="1 3" id="KW-0853">WD repeat</keyword>
<feature type="repeat" description="WD" evidence="3">
    <location>
        <begin position="368"/>
        <end position="409"/>
    </location>
</feature>
<feature type="repeat" description="WD" evidence="3">
    <location>
        <begin position="452"/>
        <end position="493"/>
    </location>
</feature>
<dbReference type="GO" id="GO:0035082">
    <property type="term" value="P:axoneme assembly"/>
    <property type="evidence" value="ECO:0007669"/>
    <property type="project" value="TreeGrafter"/>
</dbReference>
<dbReference type="SMART" id="SM00320">
    <property type="entry name" value="WD40"/>
    <property type="match status" value="6"/>
</dbReference>
<dbReference type="PROSITE" id="PS00678">
    <property type="entry name" value="WD_REPEATS_1"/>
    <property type="match status" value="1"/>
</dbReference>
<dbReference type="InterPro" id="IPR025451">
    <property type="entry name" value="DUF4211"/>
</dbReference>
<dbReference type="EMBL" id="JABFDY010000015">
    <property type="protein sequence ID" value="KAF7697292.1"/>
    <property type="molecule type" value="Genomic_DNA"/>
</dbReference>
<dbReference type="InterPro" id="IPR020472">
    <property type="entry name" value="WD40_PAC1"/>
</dbReference>
<evidence type="ECO:0000256" key="1">
    <source>
        <dbReference type="ARBA" id="ARBA00022574"/>
    </source>
</evidence>
<feature type="compositionally biased region" description="Polar residues" evidence="5">
    <location>
        <begin position="231"/>
        <end position="245"/>
    </location>
</feature>
<protein>
    <recommendedName>
        <fullName evidence="6">DUF4211 domain-containing protein</fullName>
    </recommendedName>
</protein>
<gene>
    <name evidence="7" type="ORF">HF521_005710</name>
</gene>
<name>A0A8T0AZM8_SILME</name>
<dbReference type="PANTHER" id="PTHR14604:SF3">
    <property type="entry name" value="SPERM-ASSOCIATED ANTIGEN 16 PROTEIN"/>
    <property type="match status" value="1"/>
</dbReference>
<organism evidence="7 8">
    <name type="scientific">Silurus meridionalis</name>
    <name type="common">Southern catfish</name>
    <name type="synonym">Silurus soldatovi meridionalis</name>
    <dbReference type="NCBI Taxonomy" id="175797"/>
    <lineage>
        <taxon>Eukaryota</taxon>
        <taxon>Metazoa</taxon>
        <taxon>Chordata</taxon>
        <taxon>Craniata</taxon>
        <taxon>Vertebrata</taxon>
        <taxon>Euteleostomi</taxon>
        <taxon>Actinopterygii</taxon>
        <taxon>Neopterygii</taxon>
        <taxon>Teleostei</taxon>
        <taxon>Ostariophysi</taxon>
        <taxon>Siluriformes</taxon>
        <taxon>Siluridae</taxon>
        <taxon>Silurus</taxon>
    </lineage>
</organism>
<feature type="compositionally biased region" description="Basic and acidic residues" evidence="5">
    <location>
        <begin position="809"/>
        <end position="827"/>
    </location>
</feature>
<dbReference type="InterPro" id="IPR019775">
    <property type="entry name" value="WD40_repeat_CS"/>
</dbReference>
<keyword evidence="2" id="KW-0677">Repeat</keyword>
<dbReference type="SUPFAM" id="SSF50978">
    <property type="entry name" value="WD40 repeat-like"/>
    <property type="match status" value="1"/>
</dbReference>
<evidence type="ECO:0000256" key="4">
    <source>
        <dbReference type="SAM" id="Coils"/>
    </source>
</evidence>
<proteinExistence type="predicted"/>
<feature type="compositionally biased region" description="Low complexity" evidence="5">
    <location>
        <begin position="642"/>
        <end position="653"/>
    </location>
</feature>
<evidence type="ECO:0000256" key="2">
    <source>
        <dbReference type="ARBA" id="ARBA00022737"/>
    </source>
</evidence>
<dbReference type="PROSITE" id="PS50294">
    <property type="entry name" value="WD_REPEATS_REGION"/>
    <property type="match status" value="3"/>
</dbReference>
<dbReference type="CDD" id="cd00200">
    <property type="entry name" value="WD40"/>
    <property type="match status" value="1"/>
</dbReference>
<dbReference type="PANTHER" id="PTHR14604">
    <property type="entry name" value="WD40 REPEAT PF20"/>
    <property type="match status" value="1"/>
</dbReference>